<organism evidence="1 2">
    <name type="scientific">Staurois parvus</name>
    <dbReference type="NCBI Taxonomy" id="386267"/>
    <lineage>
        <taxon>Eukaryota</taxon>
        <taxon>Metazoa</taxon>
        <taxon>Chordata</taxon>
        <taxon>Craniata</taxon>
        <taxon>Vertebrata</taxon>
        <taxon>Euteleostomi</taxon>
        <taxon>Amphibia</taxon>
        <taxon>Batrachia</taxon>
        <taxon>Anura</taxon>
        <taxon>Neobatrachia</taxon>
        <taxon>Ranoidea</taxon>
        <taxon>Ranidae</taxon>
        <taxon>Staurois</taxon>
    </lineage>
</organism>
<dbReference type="EMBL" id="CATNWA010000193">
    <property type="protein sequence ID" value="CAI9534383.1"/>
    <property type="molecule type" value="Genomic_DNA"/>
</dbReference>
<reference evidence="1" key="1">
    <citation type="submission" date="2023-05" db="EMBL/GenBank/DDBJ databases">
        <authorList>
            <person name="Stuckert A."/>
        </authorList>
    </citation>
    <scope>NUCLEOTIDE SEQUENCE</scope>
</reference>
<evidence type="ECO:0000313" key="1">
    <source>
        <dbReference type="EMBL" id="CAI9534383.1"/>
    </source>
</evidence>
<comment type="caution">
    <text evidence="1">The sequence shown here is derived from an EMBL/GenBank/DDBJ whole genome shotgun (WGS) entry which is preliminary data.</text>
</comment>
<protein>
    <submittedName>
        <fullName evidence="1">Uncharacterized protein</fullName>
    </submittedName>
</protein>
<sequence>CRHLRPQLSITKSCPVITHRHPVIAEYYRRGRELYANNTVLFPVSSSTLLCMALHSRASGKYRHSLIVKHTAHS</sequence>
<feature type="non-terminal residue" evidence="1">
    <location>
        <position position="1"/>
    </location>
</feature>
<dbReference type="Proteomes" id="UP001162483">
    <property type="component" value="Unassembled WGS sequence"/>
</dbReference>
<name>A0ABN9AKT1_9NEOB</name>
<evidence type="ECO:0000313" key="2">
    <source>
        <dbReference type="Proteomes" id="UP001162483"/>
    </source>
</evidence>
<gene>
    <name evidence="1" type="ORF">SPARVUS_LOCUS625897</name>
</gene>
<accession>A0ABN9AKT1</accession>
<proteinExistence type="predicted"/>
<keyword evidence="2" id="KW-1185">Reference proteome</keyword>